<dbReference type="PROSITE" id="PS51387">
    <property type="entry name" value="FAD_PCMH"/>
    <property type="match status" value="1"/>
</dbReference>
<dbReference type="Gene3D" id="1.10.45.10">
    <property type="entry name" value="Vanillyl-alcohol Oxidase, Chain A, domain 4"/>
    <property type="match status" value="1"/>
</dbReference>
<evidence type="ECO:0000313" key="8">
    <source>
        <dbReference type="Proteomes" id="UP000502179"/>
    </source>
</evidence>
<evidence type="ECO:0000256" key="4">
    <source>
        <dbReference type="ARBA" id="ARBA00022827"/>
    </source>
</evidence>
<dbReference type="SUPFAM" id="SSF55103">
    <property type="entry name" value="FAD-linked oxidases, C-terminal domain"/>
    <property type="match status" value="1"/>
</dbReference>
<evidence type="ECO:0000259" key="6">
    <source>
        <dbReference type="PROSITE" id="PS51387"/>
    </source>
</evidence>
<reference evidence="7 8" key="1">
    <citation type="submission" date="2020-02" db="EMBL/GenBank/DDBJ databases">
        <title>Genome analysis of Thermosulfuriphilus ammonigenes ST65T, an anaerobic thermophilic chemolithoautotrophic bacterium isolated from a deep-sea hydrothermal vent.</title>
        <authorList>
            <person name="Slobodkina G."/>
            <person name="Allioux M."/>
            <person name="Merkel A."/>
            <person name="Alain K."/>
            <person name="Jebbar M."/>
            <person name="Slobodkin A."/>
        </authorList>
    </citation>
    <scope>NUCLEOTIDE SEQUENCE [LARGE SCALE GENOMIC DNA]</scope>
    <source>
        <strain evidence="7 8">ST65</strain>
    </source>
</reference>
<dbReference type="Pfam" id="PF02913">
    <property type="entry name" value="FAD-oxidase_C"/>
    <property type="match status" value="1"/>
</dbReference>
<dbReference type="Proteomes" id="UP000502179">
    <property type="component" value="Chromosome"/>
</dbReference>
<dbReference type="KEGG" id="tav:G4V39_09255"/>
<keyword evidence="4" id="KW-0274">FAD</keyword>
<name>A0A6G7PXM5_9BACT</name>
<dbReference type="Gene3D" id="3.30.465.10">
    <property type="match status" value="1"/>
</dbReference>
<dbReference type="GO" id="GO:0016491">
    <property type="term" value="F:oxidoreductase activity"/>
    <property type="evidence" value="ECO:0007669"/>
    <property type="project" value="UniProtKB-KW"/>
</dbReference>
<dbReference type="PANTHER" id="PTHR42934">
    <property type="entry name" value="GLYCOLATE OXIDASE SUBUNIT GLCD"/>
    <property type="match status" value="1"/>
</dbReference>
<protein>
    <submittedName>
        <fullName evidence="7">FAD-binding protein</fullName>
    </submittedName>
</protein>
<dbReference type="InterPro" id="IPR016169">
    <property type="entry name" value="FAD-bd_PCMH_sub2"/>
</dbReference>
<evidence type="ECO:0000256" key="3">
    <source>
        <dbReference type="ARBA" id="ARBA00022630"/>
    </source>
</evidence>
<dbReference type="Gene3D" id="3.30.70.2740">
    <property type="match status" value="1"/>
</dbReference>
<dbReference type="InterPro" id="IPR016171">
    <property type="entry name" value="Vanillyl_alc_oxidase_C-sub2"/>
</dbReference>
<dbReference type="FunFam" id="3.30.70.2740:FF:000001">
    <property type="entry name" value="D-lactate dehydrogenase mitochondrial"/>
    <property type="match status" value="1"/>
</dbReference>
<dbReference type="InterPro" id="IPR016164">
    <property type="entry name" value="FAD-linked_Oxase-like_C"/>
</dbReference>
<dbReference type="InterPro" id="IPR051914">
    <property type="entry name" value="FAD-linked_OxidoTrans_Type4"/>
</dbReference>
<evidence type="ECO:0000256" key="2">
    <source>
        <dbReference type="ARBA" id="ARBA00008000"/>
    </source>
</evidence>
<dbReference type="PANTHER" id="PTHR42934:SF3">
    <property type="entry name" value="D-LACTATE DEHYDROGENASE"/>
    <property type="match status" value="1"/>
</dbReference>
<accession>A0A6G7PXM5</accession>
<evidence type="ECO:0000256" key="5">
    <source>
        <dbReference type="ARBA" id="ARBA00023002"/>
    </source>
</evidence>
<dbReference type="Pfam" id="PF01565">
    <property type="entry name" value="FAD_binding_4"/>
    <property type="match status" value="1"/>
</dbReference>
<evidence type="ECO:0000256" key="1">
    <source>
        <dbReference type="ARBA" id="ARBA00001974"/>
    </source>
</evidence>
<dbReference type="InterPro" id="IPR004113">
    <property type="entry name" value="FAD-bd_oxidored_4_C"/>
</dbReference>
<dbReference type="SUPFAM" id="SSF56176">
    <property type="entry name" value="FAD-binding/transporter-associated domain-like"/>
    <property type="match status" value="1"/>
</dbReference>
<dbReference type="RefSeq" id="WP_166032661.1">
    <property type="nucleotide sequence ID" value="NZ_CP048877.1"/>
</dbReference>
<dbReference type="AlphaFoldDB" id="A0A6G7PXM5"/>
<dbReference type="GO" id="GO:0071949">
    <property type="term" value="F:FAD binding"/>
    <property type="evidence" value="ECO:0007669"/>
    <property type="project" value="InterPro"/>
</dbReference>
<dbReference type="EMBL" id="CP048877">
    <property type="protein sequence ID" value="QIJ72445.1"/>
    <property type="molecule type" value="Genomic_DNA"/>
</dbReference>
<gene>
    <name evidence="7" type="ORF">G4V39_09255</name>
</gene>
<keyword evidence="5" id="KW-0560">Oxidoreductase</keyword>
<feature type="domain" description="FAD-binding PCMH-type" evidence="6">
    <location>
        <begin position="43"/>
        <end position="222"/>
    </location>
</feature>
<sequence length="461" mass="49861">MAKLVLQVSLPRRIKNSLKDLLGERVCFQEEDLLAYSYDASGIQALPEAVCFPERVEEVASLLRLAWEERIPVVPRGAGSSTTGSAVAVRGGLVISSARLNRILEISPLDLLAVVEPGVVVADLDRALAQVGLFYPPDPASLAFATIGGNIATCAGGPRGLKYGVTRDYVLSLEIVLADGTVVEVGRRTAKSVVGYDLTRLLVGSEGTLAFITKATLKVLPRPESRSVCLAAFKSPFEAVAALNTLLSAGVLPRTAEFLDDLTISGIAQRLPPGFSSARALLILELDGSREAVASDLQRLKKTLSPARIFVAGDQQEEETIWAARRAISPALRQLRPHKRGEDIVVRRSRLAELVSLVIRLRERHRLPIASFGHAGDGNLHVNILFDARDPGERDRAEKARRDLFSGVLELEGTISGEHGIGLTKMLYLPQEVSPPALSLMKGIKKVFDPREILNPGKIFS</sequence>
<evidence type="ECO:0000313" key="7">
    <source>
        <dbReference type="EMBL" id="QIJ72445.1"/>
    </source>
</evidence>
<dbReference type="FunFam" id="1.10.45.10:FF:000001">
    <property type="entry name" value="D-lactate dehydrogenase mitochondrial"/>
    <property type="match status" value="1"/>
</dbReference>
<organism evidence="7 8">
    <name type="scientific">Thermosulfuriphilus ammonigenes</name>
    <dbReference type="NCBI Taxonomy" id="1936021"/>
    <lineage>
        <taxon>Bacteria</taxon>
        <taxon>Pseudomonadati</taxon>
        <taxon>Thermodesulfobacteriota</taxon>
        <taxon>Thermodesulfobacteria</taxon>
        <taxon>Thermodesulfobacteriales</taxon>
        <taxon>Thermodesulfobacteriaceae</taxon>
        <taxon>Thermosulfuriphilus</taxon>
    </lineage>
</organism>
<dbReference type="InterPro" id="IPR036318">
    <property type="entry name" value="FAD-bd_PCMH-like_sf"/>
</dbReference>
<keyword evidence="3" id="KW-0285">Flavoprotein</keyword>
<comment type="cofactor">
    <cofactor evidence="1">
        <name>FAD</name>
        <dbReference type="ChEBI" id="CHEBI:57692"/>
    </cofactor>
</comment>
<proteinExistence type="inferred from homology"/>
<keyword evidence="8" id="KW-1185">Reference proteome</keyword>
<comment type="similarity">
    <text evidence="2">Belongs to the FAD-binding oxidoreductase/transferase type 4 family.</text>
</comment>
<dbReference type="InterPro" id="IPR006094">
    <property type="entry name" value="Oxid_FAD_bind_N"/>
</dbReference>
<dbReference type="InterPro" id="IPR016166">
    <property type="entry name" value="FAD-bd_PCMH"/>
</dbReference>